<gene>
    <name evidence="2" type="ORF">ACFSSA_04230</name>
</gene>
<keyword evidence="3" id="KW-1185">Reference proteome</keyword>
<evidence type="ECO:0000313" key="3">
    <source>
        <dbReference type="Proteomes" id="UP001597375"/>
    </source>
</evidence>
<reference evidence="3" key="1">
    <citation type="journal article" date="2019" name="Int. J. Syst. Evol. Microbiol.">
        <title>The Global Catalogue of Microorganisms (GCM) 10K type strain sequencing project: providing services to taxonomists for standard genome sequencing and annotation.</title>
        <authorList>
            <consortium name="The Broad Institute Genomics Platform"/>
            <consortium name="The Broad Institute Genome Sequencing Center for Infectious Disease"/>
            <person name="Wu L."/>
            <person name="Ma J."/>
        </authorList>
    </citation>
    <scope>NUCLEOTIDE SEQUENCE [LARGE SCALE GENOMIC DNA]</scope>
    <source>
        <strain evidence="3">CGMCC 4.7106</strain>
    </source>
</reference>
<dbReference type="Proteomes" id="UP001597375">
    <property type="component" value="Unassembled WGS sequence"/>
</dbReference>
<evidence type="ECO:0000313" key="2">
    <source>
        <dbReference type="EMBL" id="MFD2255876.1"/>
    </source>
</evidence>
<evidence type="ECO:0000259" key="1">
    <source>
        <dbReference type="Pfam" id="PF03886"/>
    </source>
</evidence>
<dbReference type="InterPro" id="IPR005586">
    <property type="entry name" value="ABC_trans_aux"/>
</dbReference>
<dbReference type="RefSeq" id="WP_386818614.1">
    <property type="nucleotide sequence ID" value="NZ_JBHUIT010000002.1"/>
</dbReference>
<sequence length="185" mass="20074">MKFLPIIALCLSLIGCGSGGNYYVLATSGKAPSGGGYGIGIGPVTVADYLSERPYLIFQSTPTKMEVSDEHQWAGDLASNFSRTLGTDLGYHLGTGNIRQYPWRSDKELRYQITVDVNQFHGTADGEALLEASWRVYALPAGRLVASSTSTLREPLQADGFEKLAEAQSRLVDQLAKEIAARLEK</sequence>
<dbReference type="SUPFAM" id="SSF159594">
    <property type="entry name" value="XCC0632-like"/>
    <property type="match status" value="1"/>
</dbReference>
<protein>
    <submittedName>
        <fullName evidence="2">Membrane integrity-associated transporter subunit PqiC</fullName>
    </submittedName>
</protein>
<proteinExistence type="predicted"/>
<feature type="domain" description="ABC-type transport auxiliary lipoprotein component" evidence="1">
    <location>
        <begin position="27"/>
        <end position="180"/>
    </location>
</feature>
<accession>A0ABW5D8G0</accession>
<dbReference type="EMBL" id="JBHUIT010000002">
    <property type="protein sequence ID" value="MFD2255876.1"/>
    <property type="molecule type" value="Genomic_DNA"/>
</dbReference>
<comment type="caution">
    <text evidence="2">The sequence shown here is derived from an EMBL/GenBank/DDBJ whole genome shotgun (WGS) entry which is preliminary data.</text>
</comment>
<dbReference type="Pfam" id="PF03886">
    <property type="entry name" value="ABC_trans_aux"/>
    <property type="match status" value="1"/>
</dbReference>
<dbReference type="Gene3D" id="3.40.50.10610">
    <property type="entry name" value="ABC-type transport auxiliary lipoprotein component"/>
    <property type="match status" value="1"/>
</dbReference>
<dbReference type="PROSITE" id="PS51257">
    <property type="entry name" value="PROKAR_LIPOPROTEIN"/>
    <property type="match status" value="1"/>
</dbReference>
<organism evidence="2 3">
    <name type="scientific">Luteolibacter algae</name>
    <dbReference type="NCBI Taxonomy" id="454151"/>
    <lineage>
        <taxon>Bacteria</taxon>
        <taxon>Pseudomonadati</taxon>
        <taxon>Verrucomicrobiota</taxon>
        <taxon>Verrucomicrobiia</taxon>
        <taxon>Verrucomicrobiales</taxon>
        <taxon>Verrucomicrobiaceae</taxon>
        <taxon>Luteolibacter</taxon>
    </lineage>
</organism>
<name>A0ABW5D8G0_9BACT</name>